<evidence type="ECO:0000256" key="1">
    <source>
        <dbReference type="ARBA" id="ARBA00006007"/>
    </source>
</evidence>
<sequence>MSTARSIGAMKFLQLFGRWRSIVIGMVHLKALPGSPGCTLPVGQVLEQACQEAEVYRKAGIVSNAWSCVIQDGLIVENMNDVPYTLRIGPRLQHPWPLSVPLSGRHAHDSLSVFRFSLAAISRPWRLHWRQVNISERRLDFIRAEGFVFSHVADEGLVHACAGDLLRYRKEIGAEHIQIFADIKKKHSSHAVTADVSISETARAAEFFLADGVILTGVATGQEADAAELKEVQRSVRIPALVGSGVTLDNVETYEEASAMIVGSHFKHGGDWRKER</sequence>
<dbReference type="SUPFAM" id="SSF51366">
    <property type="entry name" value="Ribulose-phoshate binding barrel"/>
    <property type="match status" value="1"/>
</dbReference>
<dbReference type="InterPro" id="IPR011060">
    <property type="entry name" value="RibuloseP-bd_barrel"/>
</dbReference>
<proteinExistence type="inferred from homology"/>
<comment type="similarity">
    <text evidence="1">Belongs to the BtpA family.</text>
</comment>
<dbReference type="Proteomes" id="UP001176940">
    <property type="component" value="Unassembled WGS sequence"/>
</dbReference>
<organism evidence="2 3">
    <name type="scientific">Ranitomeya imitator</name>
    <name type="common">mimic poison frog</name>
    <dbReference type="NCBI Taxonomy" id="111125"/>
    <lineage>
        <taxon>Eukaryota</taxon>
        <taxon>Metazoa</taxon>
        <taxon>Chordata</taxon>
        <taxon>Craniata</taxon>
        <taxon>Vertebrata</taxon>
        <taxon>Euteleostomi</taxon>
        <taxon>Amphibia</taxon>
        <taxon>Batrachia</taxon>
        <taxon>Anura</taxon>
        <taxon>Neobatrachia</taxon>
        <taxon>Hyloidea</taxon>
        <taxon>Dendrobatidae</taxon>
        <taxon>Dendrobatinae</taxon>
        <taxon>Ranitomeya</taxon>
    </lineage>
</organism>
<dbReference type="EMBL" id="CAUEEQ010004836">
    <property type="protein sequence ID" value="CAJ0928152.1"/>
    <property type="molecule type" value="Genomic_DNA"/>
</dbReference>
<comment type="caution">
    <text evidence="2">The sequence shown here is derived from an EMBL/GenBank/DDBJ whole genome shotgun (WGS) entry which is preliminary data.</text>
</comment>
<accession>A0ABN9KXQ5</accession>
<dbReference type="PANTHER" id="PTHR21381">
    <property type="entry name" value="ZGC:162297"/>
    <property type="match status" value="1"/>
</dbReference>
<evidence type="ECO:0000313" key="2">
    <source>
        <dbReference type="EMBL" id="CAJ0928152.1"/>
    </source>
</evidence>
<protein>
    <submittedName>
        <fullName evidence="2">Uncharacterized protein</fullName>
    </submittedName>
</protein>
<name>A0ABN9KXQ5_9NEOB</name>
<dbReference type="PANTHER" id="PTHR21381:SF3">
    <property type="entry name" value="SGC REGION PROTEIN SGCQ-RELATED"/>
    <property type="match status" value="1"/>
</dbReference>
<gene>
    <name evidence="2" type="ORF">RIMI_LOCUS3261917</name>
</gene>
<dbReference type="Pfam" id="PF03437">
    <property type="entry name" value="BtpA"/>
    <property type="match status" value="2"/>
</dbReference>
<evidence type="ECO:0000313" key="3">
    <source>
        <dbReference type="Proteomes" id="UP001176940"/>
    </source>
</evidence>
<dbReference type="PIRSF" id="PIRSF005956">
    <property type="entry name" value="BtpA"/>
    <property type="match status" value="1"/>
</dbReference>
<dbReference type="InterPro" id="IPR005137">
    <property type="entry name" value="BtpA"/>
</dbReference>
<reference evidence="2" key="1">
    <citation type="submission" date="2023-07" db="EMBL/GenBank/DDBJ databases">
        <authorList>
            <person name="Stuckert A."/>
        </authorList>
    </citation>
    <scope>NUCLEOTIDE SEQUENCE</scope>
</reference>
<keyword evidence="3" id="KW-1185">Reference proteome</keyword>